<dbReference type="Proteomes" id="UP000705823">
    <property type="component" value="Unassembled WGS sequence"/>
</dbReference>
<organism evidence="2 3">
    <name type="scientific">Halonotius terrestris</name>
    <dbReference type="NCBI Taxonomy" id="2487750"/>
    <lineage>
        <taxon>Archaea</taxon>
        <taxon>Methanobacteriati</taxon>
        <taxon>Methanobacteriota</taxon>
        <taxon>Stenosarchaea group</taxon>
        <taxon>Halobacteria</taxon>
        <taxon>Halobacteriales</taxon>
        <taxon>Haloferacaceae</taxon>
        <taxon>Halonotius</taxon>
    </lineage>
</organism>
<gene>
    <name evidence="2" type="ORF">EGH24_06480</name>
</gene>
<dbReference type="OrthoDB" id="327928at2157"/>
<reference evidence="2" key="1">
    <citation type="submission" date="2019-02" db="EMBL/GenBank/DDBJ databases">
        <title>Halonotius sp. a new haloarchaeum isolated from saline soil.</title>
        <authorList>
            <person name="Duran-Viseras A."/>
            <person name="Sanchez-Porro C."/>
            <person name="Ventosa A."/>
        </authorList>
    </citation>
    <scope>NUCLEOTIDE SEQUENCE</scope>
    <source>
        <strain evidence="2">F15B</strain>
    </source>
</reference>
<name>A0A8J8P8W2_9EURY</name>
<dbReference type="Gene3D" id="1.10.10.10">
    <property type="entry name" value="Winged helix-like DNA-binding domain superfamily/Winged helix DNA-binding domain"/>
    <property type="match status" value="1"/>
</dbReference>
<feature type="region of interest" description="Disordered" evidence="1">
    <location>
        <begin position="84"/>
        <end position="103"/>
    </location>
</feature>
<evidence type="ECO:0000256" key="1">
    <source>
        <dbReference type="SAM" id="MobiDB-lite"/>
    </source>
</evidence>
<keyword evidence="3" id="KW-1185">Reference proteome</keyword>
<evidence type="ECO:0000313" key="3">
    <source>
        <dbReference type="Proteomes" id="UP000705823"/>
    </source>
</evidence>
<dbReference type="Pfam" id="PF04255">
    <property type="entry name" value="DUF433"/>
    <property type="match status" value="1"/>
</dbReference>
<protein>
    <submittedName>
        <fullName evidence="2">DUF433 domain-containing protein</fullName>
    </submittedName>
</protein>
<evidence type="ECO:0000313" key="2">
    <source>
        <dbReference type="EMBL" id="TQQ83075.1"/>
    </source>
</evidence>
<dbReference type="RefSeq" id="WP_142979339.1">
    <property type="nucleotide sequence ID" value="NZ_RKLU01000002.1"/>
</dbReference>
<proteinExistence type="predicted"/>
<sequence length="103" mass="11367">MAVEQPATKEWITSSPTVIDGKPRVKGTRIGVHFLATQVTERDRSASGVADRFDIPEAAVEAAVEYYRSHPEMMASIERRREGLLEEAERNSAVPTTPEELAA</sequence>
<dbReference type="EMBL" id="RKLU01000002">
    <property type="protein sequence ID" value="TQQ83075.1"/>
    <property type="molecule type" value="Genomic_DNA"/>
</dbReference>
<comment type="caution">
    <text evidence="2">The sequence shown here is derived from an EMBL/GenBank/DDBJ whole genome shotgun (WGS) entry which is preliminary data.</text>
</comment>
<dbReference type="SUPFAM" id="SSF46689">
    <property type="entry name" value="Homeodomain-like"/>
    <property type="match status" value="1"/>
</dbReference>
<accession>A0A8J8P8W2</accession>
<dbReference type="InterPro" id="IPR009057">
    <property type="entry name" value="Homeodomain-like_sf"/>
</dbReference>
<dbReference type="InterPro" id="IPR036388">
    <property type="entry name" value="WH-like_DNA-bd_sf"/>
</dbReference>
<dbReference type="AlphaFoldDB" id="A0A8J8P8W2"/>
<dbReference type="InterPro" id="IPR007367">
    <property type="entry name" value="DUF433"/>
</dbReference>